<organism evidence="2 3">
    <name type="scientific">Segatella salivae</name>
    <dbReference type="NCBI Taxonomy" id="228604"/>
    <lineage>
        <taxon>Bacteria</taxon>
        <taxon>Pseudomonadati</taxon>
        <taxon>Bacteroidota</taxon>
        <taxon>Bacteroidia</taxon>
        <taxon>Bacteroidales</taxon>
        <taxon>Prevotellaceae</taxon>
        <taxon>Segatella</taxon>
    </lineage>
</organism>
<proteinExistence type="predicted"/>
<protein>
    <submittedName>
        <fullName evidence="2">ParA family protein</fullName>
    </submittedName>
</protein>
<dbReference type="Proteomes" id="UP001196873">
    <property type="component" value="Unassembled WGS sequence"/>
</dbReference>
<dbReference type="PANTHER" id="PTHR13696">
    <property type="entry name" value="P-LOOP CONTAINING NUCLEOSIDE TRIPHOSPHATE HYDROLASE"/>
    <property type="match status" value="1"/>
</dbReference>
<evidence type="ECO:0000313" key="2">
    <source>
        <dbReference type="EMBL" id="MBW4866870.1"/>
    </source>
</evidence>
<dbReference type="EMBL" id="JAHXRF010000024">
    <property type="protein sequence ID" value="MBW4866870.1"/>
    <property type="molecule type" value="Genomic_DNA"/>
</dbReference>
<feature type="domain" description="CobQ/CobB/MinD/ParA nucleotide binding" evidence="1">
    <location>
        <begin position="7"/>
        <end position="185"/>
    </location>
</feature>
<reference evidence="2" key="1">
    <citation type="submission" date="2021-07" db="EMBL/GenBank/DDBJ databases">
        <title>Genomic diversity and antimicrobial resistance of Prevotella spp. isolated from chronic lung disease airways.</title>
        <authorList>
            <person name="Webb K.A."/>
            <person name="Olagoke O.S."/>
            <person name="Baird T."/>
            <person name="Neill J."/>
            <person name="Pham A."/>
            <person name="Wells T.J."/>
            <person name="Ramsay K.A."/>
            <person name="Bell S.C."/>
            <person name="Sarovich D.S."/>
            <person name="Price E.P."/>
        </authorList>
    </citation>
    <scope>NUCLEOTIDE SEQUENCE</scope>
    <source>
        <strain evidence="2">SCHI0047.S.3</strain>
    </source>
</reference>
<dbReference type="PANTHER" id="PTHR13696:SF99">
    <property type="entry name" value="COBYRINIC ACID AC-DIAMIDE SYNTHASE"/>
    <property type="match status" value="1"/>
</dbReference>
<gene>
    <name evidence="2" type="ORF">KZY68_12855</name>
</gene>
<name>A0AAW4NSX0_9BACT</name>
<dbReference type="InterPro" id="IPR002586">
    <property type="entry name" value="CobQ/CobB/MinD/ParA_Nub-bd_dom"/>
</dbReference>
<dbReference type="InterPro" id="IPR050678">
    <property type="entry name" value="DNA_Partitioning_ATPase"/>
</dbReference>
<accession>A0AAW4NSX0</accession>
<sequence>MSNYKTVVFANQKGGVGKTTLCALFANYLTRKGKSVLVVDADYQRSLSSQRQDESEMEDYKTLEEPYNIYQFNLDSKEKSDKLMDEMKKIEGYVLIDSPGALTDDGLIPLLTKADMIIVPFDYSNIILKSTATFIKVFQELADKYKSHARLVFVPNRIEKGAGYKEERDLWAEYDRLFDRIGVLTPKIFKRYNFTRYNTFSISIEDAESVKGAFNRIIKELKTL</sequence>
<evidence type="ECO:0000259" key="1">
    <source>
        <dbReference type="Pfam" id="PF01656"/>
    </source>
</evidence>
<dbReference type="RefSeq" id="WP_219426677.1">
    <property type="nucleotide sequence ID" value="NZ_CALIQW010000051.1"/>
</dbReference>
<dbReference type="Pfam" id="PF01656">
    <property type="entry name" value="CbiA"/>
    <property type="match status" value="1"/>
</dbReference>
<evidence type="ECO:0000313" key="3">
    <source>
        <dbReference type="Proteomes" id="UP001196873"/>
    </source>
</evidence>
<comment type="caution">
    <text evidence="2">The sequence shown here is derived from an EMBL/GenBank/DDBJ whole genome shotgun (WGS) entry which is preliminary data.</text>
</comment>
<dbReference type="AlphaFoldDB" id="A0AAW4NSX0"/>
<dbReference type="CDD" id="cd02042">
    <property type="entry name" value="ParAB_family"/>
    <property type="match status" value="1"/>
</dbReference>